<protein>
    <submittedName>
        <fullName evidence="1">Uncharacterized protein</fullName>
    </submittedName>
</protein>
<dbReference type="Proteomes" id="UP000192660">
    <property type="component" value="Unassembled WGS sequence"/>
</dbReference>
<evidence type="ECO:0000313" key="1">
    <source>
        <dbReference type="EMBL" id="SMC05147.1"/>
    </source>
</evidence>
<keyword evidence="2" id="KW-1185">Reference proteome</keyword>
<sequence>MVPSGNQPTRFHRGAHERHRQLVSETYIRLYPWIASWQFAGSYYRLYPDAVIQLPLYPHPVLLEMDTGKETAKQWRTKLTAYRLEAVTNPHFALWIIATGGPLRLKRLQAWISQYQLPCSWYLCGIDEIESNVPYWSSVAFSASSVEQQPRTVRHHYYLLSNHQPISPPEAQIKLEQGWIIGAKEITTDGMIYYLSPKPKGF</sequence>
<dbReference type="STRING" id="28034.BFX07_14785"/>
<reference evidence="2" key="1">
    <citation type="submission" date="2017-04" db="EMBL/GenBank/DDBJ databases">
        <authorList>
            <person name="Varghese N."/>
            <person name="Submissions S."/>
        </authorList>
    </citation>
    <scope>NUCLEOTIDE SEQUENCE [LARGE SCALE GENOMIC DNA]</scope>
    <source>
        <strain evidence="2">DSM 9293</strain>
    </source>
</reference>
<gene>
    <name evidence="1" type="ORF">SAMN00768000_2055</name>
</gene>
<dbReference type="EMBL" id="FWWY01000001">
    <property type="protein sequence ID" value="SMC05147.1"/>
    <property type="molecule type" value="Genomic_DNA"/>
</dbReference>
<dbReference type="RefSeq" id="WP_176213227.1">
    <property type="nucleotide sequence ID" value="NZ_FWWY01000001.1"/>
</dbReference>
<organism evidence="1 2">
    <name type="scientific">Sulfobacillus thermosulfidooxidans (strain DSM 9293 / VKM B-1269 / AT-1)</name>
    <dbReference type="NCBI Taxonomy" id="929705"/>
    <lineage>
        <taxon>Bacteria</taxon>
        <taxon>Bacillati</taxon>
        <taxon>Bacillota</taxon>
        <taxon>Clostridia</taxon>
        <taxon>Eubacteriales</taxon>
        <taxon>Clostridiales Family XVII. Incertae Sedis</taxon>
        <taxon>Sulfobacillus</taxon>
    </lineage>
</organism>
<proteinExistence type="predicted"/>
<accession>A0A1W1WFT8</accession>
<name>A0A1W1WFT8_SULTA</name>
<evidence type="ECO:0000313" key="2">
    <source>
        <dbReference type="Proteomes" id="UP000192660"/>
    </source>
</evidence>
<dbReference type="AlphaFoldDB" id="A0A1W1WFT8"/>